<dbReference type="GO" id="GO:0006629">
    <property type="term" value="P:lipid metabolic process"/>
    <property type="evidence" value="ECO:0007669"/>
    <property type="project" value="InterPro"/>
</dbReference>
<dbReference type="Proteomes" id="UP000038011">
    <property type="component" value="Unassembled WGS sequence"/>
</dbReference>
<evidence type="ECO:0000313" key="2">
    <source>
        <dbReference type="EMBL" id="KPB01420.1"/>
    </source>
</evidence>
<dbReference type="GO" id="GO:0008081">
    <property type="term" value="F:phosphoric diester hydrolase activity"/>
    <property type="evidence" value="ECO:0007669"/>
    <property type="project" value="InterPro"/>
</dbReference>
<dbReference type="PANTHER" id="PTHR46211:SF1">
    <property type="entry name" value="GLYCEROPHOSPHODIESTER PHOSPHODIESTERASE, CYTOPLASMIC"/>
    <property type="match status" value="1"/>
</dbReference>
<sequence>MSDLSFLTRSPIAHRGLHDGNKAVFENSMAAMLAAVEHGYAIELDVQLSGDDRAMVFHDSKLGRVTANQNPVKALKASELAEITLGGTSDVVNTLEEVLHAVNGKVSVVIEMKGDGNQADAERLARAVAGAVEDYNGEVAVMSFEHDLLQAFRATGSKCPLGLTALGVDDAALEKHRAALDYGIEFVSFYVKELPNAFVSEVREIHKMPVITWTVRTQDDVALTNQYADQMTFEGFLP</sequence>
<dbReference type="InterPro" id="IPR030395">
    <property type="entry name" value="GP_PDE_dom"/>
</dbReference>
<dbReference type="RefSeq" id="WP_053999065.1">
    <property type="nucleotide sequence ID" value="NZ_JXMU01000011.1"/>
</dbReference>
<dbReference type="Pfam" id="PF03009">
    <property type="entry name" value="GDPD"/>
    <property type="match status" value="1"/>
</dbReference>
<dbReference type="OrthoDB" id="384721at2"/>
<dbReference type="AlphaFoldDB" id="A0A0M9GMR6"/>
<dbReference type="PROSITE" id="PS51704">
    <property type="entry name" value="GP_PDE"/>
    <property type="match status" value="1"/>
</dbReference>
<name>A0A0M9GMR6_9HYPH</name>
<dbReference type="Gene3D" id="3.20.20.190">
    <property type="entry name" value="Phosphatidylinositol (PI) phosphodiesterase"/>
    <property type="match status" value="1"/>
</dbReference>
<proteinExistence type="predicted"/>
<dbReference type="STRING" id="1514904.SU32_09270"/>
<dbReference type="EMBL" id="JXMU01000011">
    <property type="protein sequence ID" value="KPB01420.1"/>
    <property type="molecule type" value="Genomic_DNA"/>
</dbReference>
<reference evidence="2 3" key="1">
    <citation type="submission" date="2015-01" db="EMBL/GenBank/DDBJ databases">
        <title>Ahrensia donghaiensis sp. nov., a novel dimethylsulphoniopropionate-cleavage bacterium isolated from seawater and emended descriptions of the genus Ahrensia and Ahrensia kielensis.</title>
        <authorList>
            <person name="Liu J."/>
        </authorList>
    </citation>
    <scope>NUCLEOTIDE SEQUENCE [LARGE SCALE GENOMIC DNA]</scope>
    <source>
        <strain evidence="2 3">LZD062</strain>
    </source>
</reference>
<comment type="caution">
    <text evidence="2">The sequence shown here is derived from an EMBL/GenBank/DDBJ whole genome shotgun (WGS) entry which is preliminary data.</text>
</comment>
<feature type="domain" description="GP-PDE" evidence="1">
    <location>
        <begin position="9"/>
        <end position="238"/>
    </location>
</feature>
<keyword evidence="3" id="KW-1185">Reference proteome</keyword>
<evidence type="ECO:0000313" key="3">
    <source>
        <dbReference type="Proteomes" id="UP000038011"/>
    </source>
</evidence>
<dbReference type="PANTHER" id="PTHR46211">
    <property type="entry name" value="GLYCEROPHOSPHORYL DIESTER PHOSPHODIESTERASE"/>
    <property type="match status" value="1"/>
</dbReference>
<accession>A0A0M9GMR6</accession>
<evidence type="ECO:0000259" key="1">
    <source>
        <dbReference type="PROSITE" id="PS51704"/>
    </source>
</evidence>
<dbReference type="SUPFAM" id="SSF51695">
    <property type="entry name" value="PLC-like phosphodiesterases"/>
    <property type="match status" value="1"/>
</dbReference>
<gene>
    <name evidence="2" type="ORF">SU32_09270</name>
</gene>
<dbReference type="InterPro" id="IPR017946">
    <property type="entry name" value="PLC-like_Pdiesterase_TIM-brl"/>
</dbReference>
<protein>
    <recommendedName>
        <fullName evidence="1">GP-PDE domain-containing protein</fullName>
    </recommendedName>
</protein>
<dbReference type="PATRIC" id="fig|1514904.3.peg.682"/>
<organism evidence="2 3">
    <name type="scientific">Ahrensia marina</name>
    <dbReference type="NCBI Taxonomy" id="1514904"/>
    <lineage>
        <taxon>Bacteria</taxon>
        <taxon>Pseudomonadati</taxon>
        <taxon>Pseudomonadota</taxon>
        <taxon>Alphaproteobacteria</taxon>
        <taxon>Hyphomicrobiales</taxon>
        <taxon>Ahrensiaceae</taxon>
        <taxon>Ahrensia</taxon>
    </lineage>
</organism>